<feature type="compositionally biased region" description="Acidic residues" evidence="3">
    <location>
        <begin position="165"/>
        <end position="182"/>
    </location>
</feature>
<organism evidence="5 6">
    <name type="scientific">Ophiocordyceps sinensis (strain Co18 / CGMCC 3.14243)</name>
    <name type="common">Yarsagumba caterpillar fungus</name>
    <name type="synonym">Hirsutella sinensis</name>
    <dbReference type="NCBI Taxonomy" id="911162"/>
    <lineage>
        <taxon>Eukaryota</taxon>
        <taxon>Fungi</taxon>
        <taxon>Dikarya</taxon>
        <taxon>Ascomycota</taxon>
        <taxon>Pezizomycotina</taxon>
        <taxon>Sordariomycetes</taxon>
        <taxon>Hypocreomycetidae</taxon>
        <taxon>Hypocreales</taxon>
        <taxon>Ophiocordycipitaceae</taxon>
        <taxon>Ophiocordyceps</taxon>
    </lineage>
</organism>
<dbReference type="Gene3D" id="3.30.70.330">
    <property type="match status" value="2"/>
</dbReference>
<reference evidence="5 6" key="1">
    <citation type="journal article" date="2013" name="Chin. Sci. Bull.">
        <title>Genome survey uncovers the secrets of sex and lifestyle in caterpillar fungus.</title>
        <authorList>
            <person name="Hu X."/>
            <person name="Zhang Y."/>
            <person name="Xiao G."/>
            <person name="Zheng P."/>
            <person name="Xia Y."/>
            <person name="Zhang X."/>
            <person name="St Leger R.J."/>
            <person name="Liu X."/>
            <person name="Wang C."/>
        </authorList>
    </citation>
    <scope>NUCLEOTIDE SEQUENCE [LARGE SCALE GENOMIC DNA]</scope>
    <source>
        <strain evidence="6">Co18 / CGMCC 3.14243</strain>
        <tissue evidence="5">Fruit-body</tissue>
    </source>
</reference>
<gene>
    <name evidence="5" type="ORF">OCS_05512</name>
</gene>
<evidence type="ECO:0000256" key="3">
    <source>
        <dbReference type="SAM" id="MobiDB-lite"/>
    </source>
</evidence>
<feature type="compositionally biased region" description="Gly residues" evidence="3">
    <location>
        <begin position="412"/>
        <end position="444"/>
    </location>
</feature>
<evidence type="ECO:0000313" key="6">
    <source>
        <dbReference type="Proteomes" id="UP000019374"/>
    </source>
</evidence>
<dbReference type="GO" id="GO:0003723">
    <property type="term" value="F:RNA binding"/>
    <property type="evidence" value="ECO:0007669"/>
    <property type="project" value="UniProtKB-UniRule"/>
</dbReference>
<dbReference type="SUPFAM" id="SSF54928">
    <property type="entry name" value="RNA-binding domain, RBD"/>
    <property type="match status" value="2"/>
</dbReference>
<dbReference type="InterPro" id="IPR012677">
    <property type="entry name" value="Nucleotide-bd_a/b_plait_sf"/>
</dbReference>
<dbReference type="SMART" id="SM00360">
    <property type="entry name" value="RRM"/>
    <property type="match status" value="2"/>
</dbReference>
<feature type="domain" description="RRM" evidence="4">
    <location>
        <begin position="218"/>
        <end position="296"/>
    </location>
</feature>
<dbReference type="eggNOG" id="KOG4210">
    <property type="taxonomic scope" value="Eukaryota"/>
</dbReference>
<accession>T5AAK8</accession>
<feature type="compositionally biased region" description="Basic residues" evidence="3">
    <location>
        <begin position="31"/>
        <end position="52"/>
    </location>
</feature>
<feature type="domain" description="RRM" evidence="4">
    <location>
        <begin position="323"/>
        <end position="405"/>
    </location>
</feature>
<dbReference type="HOGENOM" id="CLU_026791_2_0_1"/>
<dbReference type="PROSITE" id="PS50102">
    <property type="entry name" value="RRM"/>
    <property type="match status" value="2"/>
</dbReference>
<protein>
    <submittedName>
        <fullName evidence="5">Cutinase negative acting protein</fullName>
    </submittedName>
</protein>
<dbReference type="EMBL" id="KE654053">
    <property type="protein sequence ID" value="EQK98776.1"/>
    <property type="molecule type" value="Genomic_DNA"/>
</dbReference>
<proteinExistence type="predicted"/>
<dbReference type="AlphaFoldDB" id="T5AAK8"/>
<dbReference type="PANTHER" id="PTHR48027">
    <property type="entry name" value="HETEROGENEOUS NUCLEAR RIBONUCLEOPROTEIN 87F-RELATED"/>
    <property type="match status" value="1"/>
</dbReference>
<dbReference type="Proteomes" id="UP000019374">
    <property type="component" value="Unassembled WGS sequence"/>
</dbReference>
<feature type="region of interest" description="Disordered" evidence="3">
    <location>
        <begin position="1"/>
        <end position="213"/>
    </location>
</feature>
<dbReference type="InterPro" id="IPR000504">
    <property type="entry name" value="RRM_dom"/>
</dbReference>
<feature type="compositionally biased region" description="Basic and acidic residues" evidence="3">
    <location>
        <begin position="197"/>
        <end position="212"/>
    </location>
</feature>
<evidence type="ECO:0000259" key="4">
    <source>
        <dbReference type="PROSITE" id="PS50102"/>
    </source>
</evidence>
<feature type="region of interest" description="Disordered" evidence="3">
    <location>
        <begin position="295"/>
        <end position="322"/>
    </location>
</feature>
<dbReference type="OrthoDB" id="439808at2759"/>
<keyword evidence="1 2" id="KW-0694">RNA-binding</keyword>
<feature type="compositionally biased region" description="Gly residues" evidence="3">
    <location>
        <begin position="455"/>
        <end position="469"/>
    </location>
</feature>
<dbReference type="InterPro" id="IPR052462">
    <property type="entry name" value="SLIRP/GR-RBP-like"/>
</dbReference>
<sequence length="476" mass="49280">MAKSKTKQSKAQPAEPVKKVEVTKPAQTPKTKSKAAAKSAAKKVAKETKKKAAKSDSSDDSSEEEKAADSSDSDSEASDSSSASDSEKVKKPVVKKPVVKAKANGKVKAESSDSESESDSDSEEVDAKANGSAKAAPVAKSDSSDSDSDEESDEKKPAAKAAGSDDSEDDSDDSDDSEEDSSSESAEATPASKKRKADGEIDATPKKAKTDDAAEAASTLFVGSLSWGTDDGALWEAFKNFQGVVNARVVMDKLSGKSRGFGYVDFSDPAAATKAFDAMQGHELDGRTLNLDYANARSNDATPRDRAADRAKKHGDSVSPESDTLFVGNLPFGVDQESVREFFSASREVASVRLPTDPETGNLKGFGYVSFSSVEDAKSVLQELNGASIGEGRSARNIRLDYASSRPPREGGSFGGGGFGGGRSFGGNRGGGRGRGGDGRGGARGRGDRGRGRGRGGPRGGPRGGGGYSGTKTSFD</sequence>
<dbReference type="InterPro" id="IPR035979">
    <property type="entry name" value="RBD_domain_sf"/>
</dbReference>
<name>T5AAK8_OPHSC</name>
<feature type="compositionally biased region" description="Basic and acidic residues" evidence="3">
    <location>
        <begin position="302"/>
        <end position="316"/>
    </location>
</feature>
<evidence type="ECO:0000256" key="2">
    <source>
        <dbReference type="PROSITE-ProRule" id="PRU00176"/>
    </source>
</evidence>
<feature type="compositionally biased region" description="Basic residues" evidence="3">
    <location>
        <begin position="91"/>
        <end position="105"/>
    </location>
</feature>
<feature type="compositionally biased region" description="Acidic residues" evidence="3">
    <location>
        <begin position="112"/>
        <end position="124"/>
    </location>
</feature>
<evidence type="ECO:0000313" key="5">
    <source>
        <dbReference type="EMBL" id="EQK98776.1"/>
    </source>
</evidence>
<evidence type="ECO:0000256" key="1">
    <source>
        <dbReference type="ARBA" id="ARBA00022884"/>
    </source>
</evidence>
<dbReference type="Pfam" id="PF00076">
    <property type="entry name" value="RRM_1"/>
    <property type="match status" value="2"/>
</dbReference>
<feature type="region of interest" description="Disordered" evidence="3">
    <location>
        <begin position="403"/>
        <end position="476"/>
    </location>
</feature>